<reference evidence="4 5" key="1">
    <citation type="submission" date="2021-05" db="EMBL/GenBank/DDBJ databases">
        <title>Draft Whole Genome Sequencing Of Biosensor Chromobacterium violaceum Strain CV026 Reveals A Regulatory RNA In Chromobacterium violaceum Phenotype Regulatory Network.</title>
        <authorList>
            <person name="Hong K.W."/>
            <person name="Chan K.G."/>
            <person name="Chang C.-Y."/>
        </authorList>
    </citation>
    <scope>NUCLEOTIDE SEQUENCE [LARGE SCALE GENOMIC DNA]</scope>
    <source>
        <strain evidence="4 5">ATCC 31532</strain>
    </source>
</reference>
<feature type="transmembrane region" description="Helical" evidence="2">
    <location>
        <begin position="438"/>
        <end position="459"/>
    </location>
</feature>
<feature type="transmembrane region" description="Helical" evidence="2">
    <location>
        <begin position="325"/>
        <end position="346"/>
    </location>
</feature>
<dbReference type="InterPro" id="IPR016035">
    <property type="entry name" value="Acyl_Trfase/lysoPLipase"/>
</dbReference>
<dbReference type="EMBL" id="JAHDTB010000030">
    <property type="protein sequence ID" value="MBW8290021.1"/>
    <property type="molecule type" value="Genomic_DNA"/>
</dbReference>
<evidence type="ECO:0000313" key="4">
    <source>
        <dbReference type="EMBL" id="MBW8290021.1"/>
    </source>
</evidence>
<dbReference type="Pfam" id="PF01734">
    <property type="entry name" value="Patatin"/>
    <property type="match status" value="1"/>
</dbReference>
<feature type="transmembrane region" description="Helical" evidence="2">
    <location>
        <begin position="160"/>
        <end position="185"/>
    </location>
</feature>
<feature type="transmembrane region" description="Helical" evidence="2">
    <location>
        <begin position="258"/>
        <end position="280"/>
    </location>
</feature>
<keyword evidence="1" id="KW-0443">Lipid metabolism</keyword>
<dbReference type="RefSeq" id="WP_080770355.1">
    <property type="nucleotide sequence ID" value="NZ_CP142381.1"/>
</dbReference>
<feature type="transmembrane region" description="Helical" evidence="2">
    <location>
        <begin position="228"/>
        <end position="246"/>
    </location>
</feature>
<name>A0ABS7FJ68_9NEIS</name>
<comment type="caution">
    <text evidence="4">The sequence shown here is derived from an EMBL/GenBank/DDBJ whole genome shotgun (WGS) entry which is preliminary data.</text>
</comment>
<keyword evidence="2" id="KW-0472">Membrane</keyword>
<evidence type="ECO:0000256" key="1">
    <source>
        <dbReference type="ARBA" id="ARBA00023098"/>
    </source>
</evidence>
<proteinExistence type="predicted"/>
<evidence type="ECO:0000259" key="3">
    <source>
        <dbReference type="Pfam" id="PF01734"/>
    </source>
</evidence>
<keyword evidence="2" id="KW-1133">Transmembrane helix</keyword>
<evidence type="ECO:0000313" key="5">
    <source>
        <dbReference type="Proteomes" id="UP000711178"/>
    </source>
</evidence>
<dbReference type="GeneID" id="89684853"/>
<keyword evidence="5" id="KW-1185">Reference proteome</keyword>
<evidence type="ECO:0000256" key="2">
    <source>
        <dbReference type="SAM" id="Phobius"/>
    </source>
</evidence>
<protein>
    <submittedName>
        <fullName evidence="4">Patatin-like phospholipase family protein</fullName>
    </submittedName>
</protein>
<sequence length="886" mass="96933">MDSQAETSLSKWQDVLRAERASIAAARQAEDIPRPAGPDGADIPQDAMIGLAFSGGGIRSATFNLGVLQALAKTGWLQQMDYLSTVSGGGYIGSWLSALKRRLRPKETINQTLTDLQGRAPAIQFLREYSNYLTPKTGLFSLDTLSAVVTYGRNLVLNQFVLLCFLTALLLCPHMLVAFAGYAATYPGGDMMSLAVAVLAAIFSARQARDTVNDGLQAAKPAAASTSVALLLIFVYAVSILALSRLKQGNLAWHELSLTPFLLICSPAYALYWAILAHGFTQLNNRGYRRSVCWALLAGLIGGGGLWLMLQALDYLLPVRQEPFLAWHVIGFGFVLLPAAFIMTATAHIGLVKRSFSELQREWWSRLGALLLVSDLALLLVFAMVALALPLVEVADDWIRNAVLPAWLLSTLAAVWQGQSAATSGKEKGDWREWVAKIGPYVFIAGLLLLVSALLSWLLTYFKTTGAQWALSDNPCPDYRCDLAEWASLHFQASHDAGHGGLLYLLLLAASLAVGIFASSRIDINVFSLHNFYRNRLTRCYLGASNRLRSERVNRFTGFCAEDDMAMSELARANPVQRPYHLINTALNLVSGSDLAWQQRKAASFTFSPLYCGYKFPDTAPHPVDVFVRTADYLQDDPSALEAGPMLGSLVATSGAAVSPNQGYHSSPAVSFLLTVFNVRLGRWCPNPNRASAAQLREMSPPVSWRYLLDELFGRTNAESGFVYLSDGGHFENLGIYELARRECALIIACDAGQDENMTFEDLGNAIRKCRIDLGAEIRIDVDSIRIDATTGYSPSCCQMGDIFYASGKRGRLLYLKPCLRGHGAEPVDVLQYKAANPSFPHQSTLNQWFDESQFESYRKLGLCIGETALAELSRPARAPDAADPA</sequence>
<dbReference type="PANTHER" id="PTHR10728:SF40">
    <property type="entry name" value="PATATIN FAMILY PROTEIN"/>
    <property type="match status" value="1"/>
</dbReference>
<feature type="transmembrane region" description="Helical" evidence="2">
    <location>
        <begin position="191"/>
        <end position="208"/>
    </location>
</feature>
<feature type="transmembrane region" description="Helical" evidence="2">
    <location>
        <begin position="367"/>
        <end position="392"/>
    </location>
</feature>
<feature type="domain" description="PNPLA" evidence="3">
    <location>
        <begin position="51"/>
        <end position="121"/>
    </location>
</feature>
<dbReference type="PANTHER" id="PTHR10728">
    <property type="entry name" value="CYTOSOLIC PHOSPHOLIPASE A2"/>
    <property type="match status" value="1"/>
</dbReference>
<feature type="transmembrane region" description="Helical" evidence="2">
    <location>
        <begin position="292"/>
        <end position="313"/>
    </location>
</feature>
<accession>A0ABS7FJ68</accession>
<organism evidence="4 5">
    <name type="scientific">Chromobacterium subtsugae</name>
    <dbReference type="NCBI Taxonomy" id="251747"/>
    <lineage>
        <taxon>Bacteria</taxon>
        <taxon>Pseudomonadati</taxon>
        <taxon>Pseudomonadota</taxon>
        <taxon>Betaproteobacteria</taxon>
        <taxon>Neisseriales</taxon>
        <taxon>Chromobacteriaceae</taxon>
        <taxon>Chromobacterium</taxon>
    </lineage>
</organism>
<dbReference type="SUPFAM" id="SSF52151">
    <property type="entry name" value="FabD/lysophospholipase-like"/>
    <property type="match status" value="2"/>
</dbReference>
<keyword evidence="2" id="KW-0812">Transmembrane</keyword>
<dbReference type="InterPro" id="IPR002641">
    <property type="entry name" value="PNPLA_dom"/>
</dbReference>
<dbReference type="Proteomes" id="UP000711178">
    <property type="component" value="Unassembled WGS sequence"/>
</dbReference>
<gene>
    <name evidence="4" type="ORF">KIF53_20485</name>
</gene>
<dbReference type="Gene3D" id="3.40.1090.10">
    <property type="entry name" value="Cytosolic phospholipase A2 catalytic domain"/>
    <property type="match status" value="2"/>
</dbReference>
<feature type="transmembrane region" description="Helical" evidence="2">
    <location>
        <begin position="501"/>
        <end position="519"/>
    </location>
</feature>